<dbReference type="EMBL" id="JAMKFB020000013">
    <property type="protein sequence ID" value="KAL0178604.1"/>
    <property type="molecule type" value="Genomic_DNA"/>
</dbReference>
<keyword evidence="2" id="KW-1185">Reference proteome</keyword>
<evidence type="ECO:0000313" key="2">
    <source>
        <dbReference type="Proteomes" id="UP001529510"/>
    </source>
</evidence>
<dbReference type="AlphaFoldDB" id="A0ABD0PX51"/>
<reference evidence="1 2" key="1">
    <citation type="submission" date="2024-05" db="EMBL/GenBank/DDBJ databases">
        <title>Genome sequencing and assembly of Indian major carp, Cirrhinus mrigala (Hamilton, 1822).</title>
        <authorList>
            <person name="Mohindra V."/>
            <person name="Chowdhury L.M."/>
            <person name="Lal K."/>
            <person name="Jena J.K."/>
        </authorList>
    </citation>
    <scope>NUCLEOTIDE SEQUENCE [LARGE SCALE GENOMIC DNA]</scope>
    <source>
        <strain evidence="1">CM1030</strain>
        <tissue evidence="1">Blood</tissue>
    </source>
</reference>
<gene>
    <name evidence="1" type="ORF">M9458_027498</name>
</gene>
<proteinExistence type="predicted"/>
<organism evidence="1 2">
    <name type="scientific">Cirrhinus mrigala</name>
    <name type="common">Mrigala</name>
    <dbReference type="NCBI Taxonomy" id="683832"/>
    <lineage>
        <taxon>Eukaryota</taxon>
        <taxon>Metazoa</taxon>
        <taxon>Chordata</taxon>
        <taxon>Craniata</taxon>
        <taxon>Vertebrata</taxon>
        <taxon>Euteleostomi</taxon>
        <taxon>Actinopterygii</taxon>
        <taxon>Neopterygii</taxon>
        <taxon>Teleostei</taxon>
        <taxon>Ostariophysi</taxon>
        <taxon>Cypriniformes</taxon>
        <taxon>Cyprinidae</taxon>
        <taxon>Labeoninae</taxon>
        <taxon>Labeonini</taxon>
        <taxon>Cirrhinus</taxon>
    </lineage>
</organism>
<feature type="non-terminal residue" evidence="1">
    <location>
        <position position="54"/>
    </location>
</feature>
<comment type="caution">
    <text evidence="1">The sequence shown here is derived from an EMBL/GenBank/DDBJ whole genome shotgun (WGS) entry which is preliminary data.</text>
</comment>
<sequence length="54" mass="6400">FILPKDTAMKVLVKWYNNYNAPGGPSMHLEWNLFVTCLMTMMGYNTERLTWTRN</sequence>
<feature type="non-terminal residue" evidence="1">
    <location>
        <position position="1"/>
    </location>
</feature>
<accession>A0ABD0PX51</accession>
<dbReference type="Proteomes" id="UP001529510">
    <property type="component" value="Unassembled WGS sequence"/>
</dbReference>
<name>A0ABD0PX51_CIRMR</name>
<evidence type="ECO:0000313" key="1">
    <source>
        <dbReference type="EMBL" id="KAL0178604.1"/>
    </source>
</evidence>
<protein>
    <submittedName>
        <fullName evidence="1">Uncharacterized protein</fullName>
    </submittedName>
</protein>